<name>A0ABR3GQ38_9PEZI</name>
<organism evidence="3 4">
    <name type="scientific">Discina gigas</name>
    <dbReference type="NCBI Taxonomy" id="1032678"/>
    <lineage>
        <taxon>Eukaryota</taxon>
        <taxon>Fungi</taxon>
        <taxon>Dikarya</taxon>
        <taxon>Ascomycota</taxon>
        <taxon>Pezizomycotina</taxon>
        <taxon>Pezizomycetes</taxon>
        <taxon>Pezizales</taxon>
        <taxon>Discinaceae</taxon>
        <taxon>Discina</taxon>
    </lineage>
</organism>
<gene>
    <name evidence="3" type="ORF">Q9L58_002970</name>
</gene>
<keyword evidence="4" id="KW-1185">Reference proteome</keyword>
<dbReference type="EMBL" id="JBBBZM010000027">
    <property type="protein sequence ID" value="KAL0638034.1"/>
    <property type="molecule type" value="Genomic_DNA"/>
</dbReference>
<proteinExistence type="predicted"/>
<keyword evidence="2" id="KW-0812">Transmembrane</keyword>
<evidence type="ECO:0000256" key="2">
    <source>
        <dbReference type="SAM" id="Phobius"/>
    </source>
</evidence>
<feature type="transmembrane region" description="Helical" evidence="2">
    <location>
        <begin position="92"/>
        <end position="125"/>
    </location>
</feature>
<protein>
    <submittedName>
        <fullName evidence="3">Uncharacterized protein</fullName>
    </submittedName>
</protein>
<reference evidence="3 4" key="1">
    <citation type="submission" date="2024-02" db="EMBL/GenBank/DDBJ databases">
        <title>Discinaceae phylogenomics.</title>
        <authorList>
            <person name="Dirks A.C."/>
            <person name="James T.Y."/>
        </authorList>
    </citation>
    <scope>NUCLEOTIDE SEQUENCE [LARGE SCALE GENOMIC DNA]</scope>
    <source>
        <strain evidence="3 4">ACD0624</strain>
    </source>
</reference>
<feature type="transmembrane region" description="Helical" evidence="2">
    <location>
        <begin position="150"/>
        <end position="175"/>
    </location>
</feature>
<comment type="caution">
    <text evidence="3">The sequence shown here is derived from an EMBL/GenBank/DDBJ whole genome shotgun (WGS) entry which is preliminary data.</text>
</comment>
<sequence>MERTPESETKGKDCESTDPPPLPTYEAVQNHLADTTYSPAYQREQGEKYVPSFGQLFCCNIPWLSLLVIEVIFAWYLHSTLYEHWPPSEGSAFITMLCSFTFTCLCILVGCLTCIGNRILLIAIAESYRKRPRELGCIPRLQRFTTRFSFGMLFTVLVPGILIYSFLVIPYHLLWVPGVKYETCRAESFTGTIMLRVNTGSQSIEYPSRSNNATISAKSADLKFGLNLLPTVNASDVDPKDFELVMSPDITTPDIRVRLRNDYVLIRLAEKTYEWGYTEDKLERKRGNFTEGPEGPSFPTLDMPLRVDPGSEWTWSSGKIPSVKWVDDSGKVVLKTAGFRPSIMPCNELRMCTKFSTRDLFLHPKNMEAIMVALARTMIEMVKYGAANC</sequence>
<evidence type="ECO:0000256" key="1">
    <source>
        <dbReference type="SAM" id="MobiDB-lite"/>
    </source>
</evidence>
<feature type="transmembrane region" description="Helical" evidence="2">
    <location>
        <begin position="53"/>
        <end position="77"/>
    </location>
</feature>
<accession>A0ABR3GQ38</accession>
<feature type="compositionally biased region" description="Basic and acidic residues" evidence="1">
    <location>
        <begin position="1"/>
        <end position="15"/>
    </location>
</feature>
<evidence type="ECO:0000313" key="4">
    <source>
        <dbReference type="Proteomes" id="UP001447188"/>
    </source>
</evidence>
<dbReference type="Proteomes" id="UP001447188">
    <property type="component" value="Unassembled WGS sequence"/>
</dbReference>
<evidence type="ECO:0000313" key="3">
    <source>
        <dbReference type="EMBL" id="KAL0638034.1"/>
    </source>
</evidence>
<feature type="region of interest" description="Disordered" evidence="1">
    <location>
        <begin position="1"/>
        <end position="21"/>
    </location>
</feature>
<keyword evidence="2" id="KW-1133">Transmembrane helix</keyword>
<keyword evidence="2" id="KW-0472">Membrane</keyword>